<proteinExistence type="predicted"/>
<dbReference type="InterPro" id="IPR000086">
    <property type="entry name" value="NUDIX_hydrolase_dom"/>
</dbReference>
<protein>
    <submittedName>
        <fullName evidence="4">8-oxo-dGTP diphosphatase</fullName>
        <ecNumber evidence="4">3.6.1.55</ecNumber>
    </submittedName>
</protein>
<comment type="cofactor">
    <cofactor evidence="1">
        <name>Mg(2+)</name>
        <dbReference type="ChEBI" id="CHEBI:18420"/>
    </cofactor>
</comment>
<evidence type="ECO:0000313" key="4">
    <source>
        <dbReference type="EMBL" id="MBB2903327.1"/>
    </source>
</evidence>
<organism evidence="4 5">
    <name type="scientific">Kineococcus radiotolerans</name>
    <dbReference type="NCBI Taxonomy" id="131568"/>
    <lineage>
        <taxon>Bacteria</taxon>
        <taxon>Bacillati</taxon>
        <taxon>Actinomycetota</taxon>
        <taxon>Actinomycetes</taxon>
        <taxon>Kineosporiales</taxon>
        <taxon>Kineosporiaceae</taxon>
        <taxon>Kineococcus</taxon>
    </lineage>
</organism>
<accession>A0A7W4TRE9</accession>
<dbReference type="EMBL" id="JACHVY010000006">
    <property type="protein sequence ID" value="MBB2903327.1"/>
    <property type="molecule type" value="Genomic_DNA"/>
</dbReference>
<dbReference type="GO" id="GO:0035539">
    <property type="term" value="F:8-oxo-7,8-dihydrodeoxyguanosine triphosphate pyrophosphatase activity"/>
    <property type="evidence" value="ECO:0007669"/>
    <property type="project" value="UniProtKB-EC"/>
</dbReference>
<dbReference type="Proteomes" id="UP000533269">
    <property type="component" value="Unassembled WGS sequence"/>
</dbReference>
<dbReference type="CDD" id="cd18882">
    <property type="entry name" value="NUDIX_Hydrolase"/>
    <property type="match status" value="1"/>
</dbReference>
<dbReference type="SUPFAM" id="SSF55811">
    <property type="entry name" value="Nudix"/>
    <property type="match status" value="1"/>
</dbReference>
<keyword evidence="2 4" id="KW-0378">Hydrolase</keyword>
<reference evidence="4 5" key="1">
    <citation type="submission" date="2020-08" db="EMBL/GenBank/DDBJ databases">
        <title>The Agave Microbiome: Exploring the role of microbial communities in plant adaptations to desert environments.</title>
        <authorList>
            <person name="Partida-Martinez L.P."/>
        </authorList>
    </citation>
    <scope>NUCLEOTIDE SEQUENCE [LARGE SCALE GENOMIC DNA]</scope>
    <source>
        <strain evidence="4 5">AS2.23</strain>
    </source>
</reference>
<evidence type="ECO:0000259" key="3">
    <source>
        <dbReference type="PROSITE" id="PS51462"/>
    </source>
</evidence>
<comment type="caution">
    <text evidence="4">The sequence shown here is derived from an EMBL/GenBank/DDBJ whole genome shotgun (WGS) entry which is preliminary data.</text>
</comment>
<dbReference type="PROSITE" id="PS51462">
    <property type="entry name" value="NUDIX"/>
    <property type="match status" value="1"/>
</dbReference>
<dbReference type="EC" id="3.6.1.55" evidence="4"/>
<dbReference type="Pfam" id="PF00293">
    <property type="entry name" value="NUDIX"/>
    <property type="match status" value="1"/>
</dbReference>
<evidence type="ECO:0000256" key="2">
    <source>
        <dbReference type="ARBA" id="ARBA00022801"/>
    </source>
</evidence>
<dbReference type="RefSeq" id="WP_183392932.1">
    <property type="nucleotide sequence ID" value="NZ_JACHVY010000006.1"/>
</dbReference>
<dbReference type="PANTHER" id="PTHR43046:SF2">
    <property type="entry name" value="8-OXO-DGTP DIPHOSPHATASE-RELATED"/>
    <property type="match status" value="1"/>
</dbReference>
<dbReference type="InterPro" id="IPR015797">
    <property type="entry name" value="NUDIX_hydrolase-like_dom_sf"/>
</dbReference>
<dbReference type="PANTHER" id="PTHR43046">
    <property type="entry name" value="GDP-MANNOSE MANNOSYL HYDROLASE"/>
    <property type="match status" value="1"/>
</dbReference>
<dbReference type="Gene3D" id="3.90.79.10">
    <property type="entry name" value="Nucleoside Triphosphate Pyrophosphohydrolase"/>
    <property type="match status" value="1"/>
</dbReference>
<evidence type="ECO:0000256" key="1">
    <source>
        <dbReference type="ARBA" id="ARBA00001946"/>
    </source>
</evidence>
<evidence type="ECO:0000313" key="5">
    <source>
        <dbReference type="Proteomes" id="UP000533269"/>
    </source>
</evidence>
<feature type="domain" description="Nudix hydrolase" evidence="3">
    <location>
        <begin position="6"/>
        <end position="134"/>
    </location>
</feature>
<sequence length="139" mass="15666">MIEVREKAEGVQVIVLNPRGEVLLQLRDDDPDIPYPGRRCLPGGHLEDSEDPATAAVRELREEMSLHLPLAALHHVVTAHRSYGLEHTFWTPLDLDARRVPLTEGQAVRFHTIGEIRSMKLGYEDNLVLEDFFAARGHG</sequence>
<dbReference type="AlphaFoldDB" id="A0A7W4TRE9"/>
<gene>
    <name evidence="4" type="ORF">FHR75_004169</name>
</gene>
<reference evidence="4 5" key="2">
    <citation type="submission" date="2020-08" db="EMBL/GenBank/DDBJ databases">
        <authorList>
            <person name="Partida-Martinez L."/>
            <person name="Huntemann M."/>
            <person name="Clum A."/>
            <person name="Wang J."/>
            <person name="Palaniappan K."/>
            <person name="Ritter S."/>
            <person name="Chen I.-M."/>
            <person name="Stamatis D."/>
            <person name="Reddy T."/>
            <person name="O'Malley R."/>
            <person name="Daum C."/>
            <person name="Shapiro N."/>
            <person name="Ivanova N."/>
            <person name="Kyrpides N."/>
            <person name="Woyke T."/>
        </authorList>
    </citation>
    <scope>NUCLEOTIDE SEQUENCE [LARGE SCALE GENOMIC DNA]</scope>
    <source>
        <strain evidence="4 5">AS2.23</strain>
    </source>
</reference>
<name>A0A7W4TRE9_KINRA</name>